<evidence type="ECO:0000313" key="18">
    <source>
        <dbReference type="EMBL" id="KAG2202594.1"/>
    </source>
</evidence>
<evidence type="ECO:0000256" key="5">
    <source>
        <dbReference type="ARBA" id="ARBA00022705"/>
    </source>
</evidence>
<evidence type="ECO:0000256" key="15">
    <source>
        <dbReference type="SAM" id="MobiDB-lite"/>
    </source>
</evidence>
<keyword evidence="3" id="KW-0808">Transferase</keyword>
<feature type="compositionally biased region" description="Basic residues" evidence="15">
    <location>
        <begin position="581"/>
        <end position="592"/>
    </location>
</feature>
<dbReference type="SMART" id="SM00734">
    <property type="entry name" value="ZnF_Rad18"/>
    <property type="match status" value="1"/>
</dbReference>
<dbReference type="EMBL" id="JAEPRC010000255">
    <property type="protein sequence ID" value="KAG2202594.1"/>
    <property type="molecule type" value="Genomic_DNA"/>
</dbReference>
<reference evidence="18" key="1">
    <citation type="submission" date="2020-12" db="EMBL/GenBank/DDBJ databases">
        <title>Metabolic potential, ecology and presence of endohyphal bacteria is reflected in genomic diversity of Mucoromycotina.</title>
        <authorList>
            <person name="Muszewska A."/>
            <person name="Okrasinska A."/>
            <person name="Steczkiewicz K."/>
            <person name="Drgas O."/>
            <person name="Orlowska M."/>
            <person name="Perlinska-Lenart U."/>
            <person name="Aleksandrzak-Piekarczyk T."/>
            <person name="Szatraj K."/>
            <person name="Zielenkiewicz U."/>
            <person name="Pilsyk S."/>
            <person name="Malc E."/>
            <person name="Mieczkowski P."/>
            <person name="Kruszewska J.S."/>
            <person name="Biernat P."/>
            <person name="Pawlowska J."/>
        </authorList>
    </citation>
    <scope>NUCLEOTIDE SEQUENCE</scope>
    <source>
        <strain evidence="18">CBS 226.32</strain>
    </source>
</reference>
<keyword evidence="5" id="KW-0235">DNA replication</keyword>
<dbReference type="Gene3D" id="3.40.1170.60">
    <property type="match status" value="1"/>
</dbReference>
<keyword evidence="19" id="KW-1185">Reference proteome</keyword>
<dbReference type="PROSITE" id="PS51908">
    <property type="entry name" value="ZF_UBZ4"/>
    <property type="match status" value="1"/>
</dbReference>
<dbReference type="GO" id="GO:0005634">
    <property type="term" value="C:nucleus"/>
    <property type="evidence" value="ECO:0007669"/>
    <property type="project" value="TreeGrafter"/>
</dbReference>
<dbReference type="InterPro" id="IPR001126">
    <property type="entry name" value="UmuC"/>
</dbReference>
<dbReference type="GO" id="GO:0008270">
    <property type="term" value="F:zinc ion binding"/>
    <property type="evidence" value="ECO:0007669"/>
    <property type="project" value="UniProtKB-KW"/>
</dbReference>
<dbReference type="PANTHER" id="PTHR11076:SF33">
    <property type="entry name" value="DNA POLYMERASE KAPPA"/>
    <property type="match status" value="1"/>
</dbReference>
<feature type="compositionally biased region" description="Acidic residues" evidence="15">
    <location>
        <begin position="28"/>
        <end position="37"/>
    </location>
</feature>
<dbReference type="NCBIfam" id="NF002677">
    <property type="entry name" value="PRK02406.1"/>
    <property type="match status" value="1"/>
</dbReference>
<dbReference type="GO" id="GO:0003887">
    <property type="term" value="F:DNA-directed DNA polymerase activity"/>
    <property type="evidence" value="ECO:0007669"/>
    <property type="project" value="UniProtKB-KW"/>
</dbReference>
<keyword evidence="9" id="KW-0862">Zinc</keyword>
<dbReference type="FunFam" id="3.30.70.270:FF:000014">
    <property type="entry name" value="DNA polymerase kappa subunit"/>
    <property type="match status" value="1"/>
</dbReference>
<keyword evidence="10" id="KW-0460">Magnesium</keyword>
<dbReference type="PROSITE" id="PS50173">
    <property type="entry name" value="UMUC"/>
    <property type="match status" value="1"/>
</dbReference>
<feature type="non-terminal residue" evidence="18">
    <location>
        <position position="1"/>
    </location>
</feature>
<keyword evidence="7 14" id="KW-0227">DNA damage</keyword>
<proteinExistence type="predicted"/>
<dbReference type="SUPFAM" id="SSF56672">
    <property type="entry name" value="DNA/RNA polymerases"/>
    <property type="match status" value="1"/>
</dbReference>
<evidence type="ECO:0000256" key="12">
    <source>
        <dbReference type="ARBA" id="ARBA00023204"/>
    </source>
</evidence>
<dbReference type="EC" id="2.7.7.7" evidence="1"/>
<feature type="domain" description="UBZ4-type" evidence="17">
    <location>
        <begin position="521"/>
        <end position="550"/>
    </location>
</feature>
<dbReference type="FunFam" id="3.30.1490.100:FF:000004">
    <property type="entry name" value="DNA polymerase IV"/>
    <property type="match status" value="1"/>
</dbReference>
<protein>
    <recommendedName>
        <fullName evidence="2">DNA polymerase kappa</fullName>
        <ecNumber evidence="1">2.7.7.7</ecNumber>
    </recommendedName>
</protein>
<feature type="region of interest" description="Disordered" evidence="15">
    <location>
        <begin position="557"/>
        <end position="602"/>
    </location>
</feature>
<dbReference type="InterPro" id="IPR050116">
    <property type="entry name" value="DNA_polymerase-Y"/>
</dbReference>
<dbReference type="InterPro" id="IPR017961">
    <property type="entry name" value="DNA_pol_Y-fam_little_finger"/>
</dbReference>
<evidence type="ECO:0000256" key="14">
    <source>
        <dbReference type="PROSITE-ProRule" id="PRU01256"/>
    </source>
</evidence>
<keyword evidence="4" id="KW-0548">Nucleotidyltransferase</keyword>
<evidence type="ECO:0000256" key="9">
    <source>
        <dbReference type="ARBA" id="ARBA00022833"/>
    </source>
</evidence>
<comment type="caution">
    <text evidence="18">The sequence shown here is derived from an EMBL/GenBank/DDBJ whole genome shotgun (WGS) entry which is preliminary data.</text>
</comment>
<dbReference type="Gene3D" id="1.10.150.810">
    <property type="match status" value="2"/>
</dbReference>
<feature type="region of interest" description="Disordered" evidence="15">
    <location>
        <begin position="28"/>
        <end position="59"/>
    </location>
</feature>
<comment type="catalytic activity">
    <reaction evidence="13">
        <text>DNA(n) + a 2'-deoxyribonucleoside 5'-triphosphate = DNA(n+1) + diphosphate</text>
        <dbReference type="Rhea" id="RHEA:22508"/>
        <dbReference type="Rhea" id="RHEA-COMP:17339"/>
        <dbReference type="Rhea" id="RHEA-COMP:17340"/>
        <dbReference type="ChEBI" id="CHEBI:33019"/>
        <dbReference type="ChEBI" id="CHEBI:61560"/>
        <dbReference type="ChEBI" id="CHEBI:173112"/>
        <dbReference type="EC" id="2.7.7.7"/>
    </reaction>
</comment>
<keyword evidence="12 14" id="KW-0234">DNA repair</keyword>
<evidence type="ECO:0000256" key="10">
    <source>
        <dbReference type="ARBA" id="ARBA00022842"/>
    </source>
</evidence>
<dbReference type="InterPro" id="IPR006642">
    <property type="entry name" value="Rad18_UBZ4"/>
</dbReference>
<dbReference type="Gene3D" id="3.30.70.270">
    <property type="match status" value="1"/>
</dbReference>
<evidence type="ECO:0000256" key="3">
    <source>
        <dbReference type="ARBA" id="ARBA00022679"/>
    </source>
</evidence>
<evidence type="ECO:0000256" key="8">
    <source>
        <dbReference type="ARBA" id="ARBA00022771"/>
    </source>
</evidence>
<evidence type="ECO:0000256" key="6">
    <source>
        <dbReference type="ARBA" id="ARBA00022723"/>
    </source>
</evidence>
<dbReference type="InterPro" id="IPR022880">
    <property type="entry name" value="DNApol_IV"/>
</dbReference>
<dbReference type="SUPFAM" id="SSF100879">
    <property type="entry name" value="Lesion bypass DNA polymerase (Y-family), little finger domain"/>
    <property type="match status" value="1"/>
</dbReference>
<evidence type="ECO:0000256" key="13">
    <source>
        <dbReference type="ARBA" id="ARBA00049244"/>
    </source>
</evidence>
<evidence type="ECO:0000256" key="2">
    <source>
        <dbReference type="ARBA" id="ARBA00016178"/>
    </source>
</evidence>
<dbReference type="InterPro" id="IPR043128">
    <property type="entry name" value="Rev_trsase/Diguanyl_cyclase"/>
</dbReference>
<keyword evidence="6" id="KW-0479">Metal-binding</keyword>
<dbReference type="OrthoDB" id="1747274at2759"/>
<dbReference type="GO" id="GO:0042276">
    <property type="term" value="P:error-prone translesion synthesis"/>
    <property type="evidence" value="ECO:0007669"/>
    <property type="project" value="TreeGrafter"/>
</dbReference>
<feature type="compositionally biased region" description="Low complexity" evidence="15">
    <location>
        <begin position="562"/>
        <end position="574"/>
    </location>
</feature>
<keyword evidence="11" id="KW-0239">DNA-directed DNA polymerase</keyword>
<dbReference type="GO" id="GO:0006281">
    <property type="term" value="P:DNA repair"/>
    <property type="evidence" value="ECO:0007669"/>
    <property type="project" value="UniProtKB-KW"/>
</dbReference>
<dbReference type="FunFam" id="1.10.150.810:FF:000001">
    <property type="entry name" value="DNA polymerase kappa"/>
    <property type="match status" value="1"/>
</dbReference>
<dbReference type="FunFam" id="1.10.150.810:FF:000003">
    <property type="entry name" value="DNA polymerase kappa subunit"/>
    <property type="match status" value="1"/>
</dbReference>
<feature type="domain" description="UmuC" evidence="16">
    <location>
        <begin position="143"/>
        <end position="323"/>
    </location>
</feature>
<dbReference type="FunFam" id="3.40.1170.60:FF:000012">
    <property type="entry name" value="Putative DNA-directed polymerase kappa"/>
    <property type="match status" value="1"/>
</dbReference>
<dbReference type="InterPro" id="IPR043502">
    <property type="entry name" value="DNA/RNA_pol_sf"/>
</dbReference>
<evidence type="ECO:0000256" key="11">
    <source>
        <dbReference type="ARBA" id="ARBA00022932"/>
    </source>
</evidence>
<dbReference type="Gene3D" id="3.30.160.60">
    <property type="entry name" value="Classic Zinc Finger"/>
    <property type="match status" value="1"/>
</dbReference>
<sequence length="602" mass="68695">ISIEKMDDSTEFSSQVIEEEDFFFDDDDDIEQEDNNDQEVATKQPVSNDKNESFRSLLAGPSTNKAGLANVDKDKVNAIIYEQSKGSKFFERERKRDEAVTKRINAILAKYELIKDKDLSFERRIADNMIRDLEDTRDLTQCICHMDMDAFYASVEELTDPNLKKVPMAVGDISMLCTSNYIARQYGVRSAMPGFIARKLCPELVLVPLHFPKYREASKKVRAVFEKYDPNFVPMSLDEAYLNLTEYLKTTDLTPVQLVEQIRNDIFESTQLTASAGIACNKTLAKVCSDINKPNGQYYLPIDRASIVKFVKDLRVRQIPGVGRVTERVLDALGVQTCGDIYSHRAVLYKLLSPTSFQFMLKSHLGIGSTSFNTDVDKKSMSTERTFKDMSDPEQLFQKVKELSIMLEQDLEKAGAGGYMGRNIGIKLKSVTYECRIRSKTFPSYIWKAKDIERIAKELLIKELPINIRLMGIRISIMKPRGSEDESVMKYFTKVPLPEYQEQQTKQQQNNDIKQEDTLNILVCPICNRQLKLDNSQFNQHVDECLSKIEVKAILQEEKSESSSSNSNYNSSNSDAGPVPKRMKKSNRRKNGKSLLDYYSPS</sequence>
<gene>
    <name evidence="18" type="ORF">INT46_011667</name>
</gene>
<dbReference type="CDD" id="cd03586">
    <property type="entry name" value="PolY_Pol_IV_kappa"/>
    <property type="match status" value="1"/>
</dbReference>
<dbReference type="Pfam" id="PF11799">
    <property type="entry name" value="IMS_C"/>
    <property type="match status" value="1"/>
</dbReference>
<evidence type="ECO:0000256" key="4">
    <source>
        <dbReference type="ARBA" id="ARBA00022695"/>
    </source>
</evidence>
<dbReference type="GO" id="GO:0003684">
    <property type="term" value="F:damaged DNA binding"/>
    <property type="evidence" value="ECO:0007669"/>
    <property type="project" value="InterPro"/>
</dbReference>
<evidence type="ECO:0000259" key="17">
    <source>
        <dbReference type="PROSITE" id="PS51908"/>
    </source>
</evidence>
<keyword evidence="8 14" id="KW-0863">Zinc-finger</keyword>
<dbReference type="InterPro" id="IPR036775">
    <property type="entry name" value="DNA_pol_Y-fam_lit_finger_sf"/>
</dbReference>
<dbReference type="Pfam" id="PF00817">
    <property type="entry name" value="IMS"/>
    <property type="match status" value="1"/>
</dbReference>
<evidence type="ECO:0000313" key="19">
    <source>
        <dbReference type="Proteomes" id="UP000650833"/>
    </source>
</evidence>
<name>A0A8H7R175_9FUNG</name>
<dbReference type="PANTHER" id="PTHR11076">
    <property type="entry name" value="DNA REPAIR POLYMERASE UMUC / TRANSFERASE FAMILY MEMBER"/>
    <property type="match status" value="1"/>
</dbReference>
<organism evidence="18 19">
    <name type="scientific">Mucor plumbeus</name>
    <dbReference type="NCBI Taxonomy" id="97098"/>
    <lineage>
        <taxon>Eukaryota</taxon>
        <taxon>Fungi</taxon>
        <taxon>Fungi incertae sedis</taxon>
        <taxon>Mucoromycota</taxon>
        <taxon>Mucoromycotina</taxon>
        <taxon>Mucoromycetes</taxon>
        <taxon>Mucorales</taxon>
        <taxon>Mucorineae</taxon>
        <taxon>Mucoraceae</taxon>
        <taxon>Mucor</taxon>
    </lineage>
</organism>
<dbReference type="Proteomes" id="UP000650833">
    <property type="component" value="Unassembled WGS sequence"/>
</dbReference>
<dbReference type="AlphaFoldDB" id="A0A8H7R175"/>
<evidence type="ECO:0000256" key="7">
    <source>
        <dbReference type="ARBA" id="ARBA00022763"/>
    </source>
</evidence>
<evidence type="ECO:0000259" key="16">
    <source>
        <dbReference type="PROSITE" id="PS50173"/>
    </source>
</evidence>
<dbReference type="GO" id="GO:0070987">
    <property type="term" value="P:error-free translesion synthesis"/>
    <property type="evidence" value="ECO:0007669"/>
    <property type="project" value="UniProtKB-ARBA"/>
</dbReference>
<dbReference type="GO" id="GO:0006260">
    <property type="term" value="P:DNA replication"/>
    <property type="evidence" value="ECO:0007669"/>
    <property type="project" value="UniProtKB-KW"/>
</dbReference>
<accession>A0A8H7R175</accession>
<dbReference type="Gene3D" id="3.30.1490.100">
    <property type="entry name" value="DNA polymerase, Y-family, little finger domain"/>
    <property type="match status" value="1"/>
</dbReference>
<evidence type="ECO:0000256" key="1">
    <source>
        <dbReference type="ARBA" id="ARBA00012417"/>
    </source>
</evidence>